<comment type="caution">
    <text evidence="9">The sequence shown here is derived from an EMBL/GenBank/DDBJ whole genome shotgun (WGS) entry which is preliminary data.</text>
</comment>
<sequence>MLLMLACLVMGNAGLANAKGLSDLLPGLLEQHERVLAKESQVEASAHGVDVSRSGWFPRLDFVSDVASEQTGKPGSQQDDYTNRVRNMQQLRGRQLLYDFDATSKRVEQSENLLERSRMEMDATSQDLLLEGIGAFLDVYKAYKRLEYATRSEERIKQQTGIEETLVQRGAGVSSDVLQAKQQLLGAMALRVNIEGELAKATAHFRAVFGYEPELDEVREFEKPVLPSDRLPANADEAVTIAIEDNPVLKAAAASVEAGAKQVEIDRTRFYPTFNLFAEARRRENDNGDSGVRDNSAVGVEMAWNLFSGFGDESQLRASRASVAQARYAQADLRRSIEQNVRTAWQDLRTNRRNATLLREQTDILGEFMDLAKRERTLGTRSLLDVLVAEVNYINAVSAALAAEADAIRSGYATLHAMGKLEVSLFTK</sequence>
<name>A0A7J0BXC6_9BACT</name>
<evidence type="ECO:0000256" key="7">
    <source>
        <dbReference type="ARBA" id="ARBA00023237"/>
    </source>
</evidence>
<dbReference type="InterPro" id="IPR051906">
    <property type="entry name" value="TolC-like"/>
</dbReference>
<dbReference type="InterPro" id="IPR003423">
    <property type="entry name" value="OMP_efflux"/>
</dbReference>
<evidence type="ECO:0000256" key="4">
    <source>
        <dbReference type="ARBA" id="ARBA00022452"/>
    </source>
</evidence>
<reference evidence="9 10" key="1">
    <citation type="submission" date="2020-05" db="EMBL/GenBank/DDBJ databases">
        <title>Draft genome sequence of Desulfovibrio psychrotolerans JS1T.</title>
        <authorList>
            <person name="Ueno A."/>
            <person name="Tamazawa S."/>
            <person name="Tamamura S."/>
            <person name="Murakami T."/>
            <person name="Kiyama T."/>
            <person name="Inomata H."/>
            <person name="Amano Y."/>
            <person name="Miyakawa K."/>
            <person name="Tamaki H."/>
            <person name="Naganuma T."/>
            <person name="Kaneko K."/>
        </authorList>
    </citation>
    <scope>NUCLEOTIDE SEQUENCE [LARGE SCALE GENOMIC DNA]</scope>
    <source>
        <strain evidence="9 10">JS1</strain>
    </source>
</reference>
<dbReference type="GO" id="GO:0015288">
    <property type="term" value="F:porin activity"/>
    <property type="evidence" value="ECO:0007669"/>
    <property type="project" value="TreeGrafter"/>
</dbReference>
<keyword evidence="6" id="KW-0472">Membrane</keyword>
<dbReference type="Pfam" id="PF02321">
    <property type="entry name" value="OEP"/>
    <property type="match status" value="2"/>
</dbReference>
<keyword evidence="8" id="KW-0732">Signal</keyword>
<comment type="similarity">
    <text evidence="2">Belongs to the outer membrane factor (OMF) (TC 1.B.17) family.</text>
</comment>
<evidence type="ECO:0000256" key="3">
    <source>
        <dbReference type="ARBA" id="ARBA00022448"/>
    </source>
</evidence>
<evidence type="ECO:0000313" key="9">
    <source>
        <dbReference type="EMBL" id="GFM37835.1"/>
    </source>
</evidence>
<dbReference type="Proteomes" id="UP000503820">
    <property type="component" value="Unassembled WGS sequence"/>
</dbReference>
<dbReference type="PANTHER" id="PTHR30026:SF22">
    <property type="entry name" value="OUTER MEMBRANE EFFLUX PROTEIN"/>
    <property type="match status" value="1"/>
</dbReference>
<keyword evidence="4" id="KW-1134">Transmembrane beta strand</keyword>
<keyword evidence="3" id="KW-0813">Transport</keyword>
<evidence type="ECO:0000256" key="2">
    <source>
        <dbReference type="ARBA" id="ARBA00007613"/>
    </source>
</evidence>
<keyword evidence="7" id="KW-0998">Cell outer membrane</keyword>
<dbReference type="SUPFAM" id="SSF56954">
    <property type="entry name" value="Outer membrane efflux proteins (OEP)"/>
    <property type="match status" value="1"/>
</dbReference>
<dbReference type="Gene3D" id="1.20.1600.10">
    <property type="entry name" value="Outer membrane efflux proteins (OEP)"/>
    <property type="match status" value="1"/>
</dbReference>
<protein>
    <submittedName>
        <fullName evidence="9">Channel protein TolC</fullName>
    </submittedName>
</protein>
<accession>A0A7J0BXC6</accession>
<comment type="subcellular location">
    <subcellularLocation>
        <location evidence="1">Cell outer membrane</location>
    </subcellularLocation>
</comment>
<keyword evidence="5" id="KW-0812">Transmembrane</keyword>
<evidence type="ECO:0000313" key="10">
    <source>
        <dbReference type="Proteomes" id="UP000503820"/>
    </source>
</evidence>
<feature type="chain" id="PRO_5029897650" evidence="8">
    <location>
        <begin position="19"/>
        <end position="428"/>
    </location>
</feature>
<dbReference type="PANTHER" id="PTHR30026">
    <property type="entry name" value="OUTER MEMBRANE PROTEIN TOLC"/>
    <property type="match status" value="1"/>
</dbReference>
<dbReference type="GO" id="GO:0015562">
    <property type="term" value="F:efflux transmembrane transporter activity"/>
    <property type="evidence" value="ECO:0007669"/>
    <property type="project" value="InterPro"/>
</dbReference>
<evidence type="ECO:0000256" key="5">
    <source>
        <dbReference type="ARBA" id="ARBA00022692"/>
    </source>
</evidence>
<evidence type="ECO:0000256" key="1">
    <source>
        <dbReference type="ARBA" id="ARBA00004442"/>
    </source>
</evidence>
<dbReference type="GO" id="GO:1990281">
    <property type="term" value="C:efflux pump complex"/>
    <property type="evidence" value="ECO:0007669"/>
    <property type="project" value="TreeGrafter"/>
</dbReference>
<keyword evidence="10" id="KW-1185">Reference proteome</keyword>
<organism evidence="9 10">
    <name type="scientific">Desulfovibrio psychrotolerans</name>
    <dbReference type="NCBI Taxonomy" id="415242"/>
    <lineage>
        <taxon>Bacteria</taxon>
        <taxon>Pseudomonadati</taxon>
        <taxon>Thermodesulfobacteriota</taxon>
        <taxon>Desulfovibrionia</taxon>
        <taxon>Desulfovibrionales</taxon>
        <taxon>Desulfovibrionaceae</taxon>
        <taxon>Desulfovibrio</taxon>
    </lineage>
</organism>
<dbReference type="EMBL" id="BLVP01000010">
    <property type="protein sequence ID" value="GFM37835.1"/>
    <property type="molecule type" value="Genomic_DNA"/>
</dbReference>
<dbReference type="GO" id="GO:0009279">
    <property type="term" value="C:cell outer membrane"/>
    <property type="evidence" value="ECO:0007669"/>
    <property type="project" value="UniProtKB-SubCell"/>
</dbReference>
<dbReference type="AlphaFoldDB" id="A0A7J0BXC6"/>
<feature type="signal peptide" evidence="8">
    <location>
        <begin position="1"/>
        <end position="18"/>
    </location>
</feature>
<gene>
    <name evidence="9" type="ORF">DSM19430T_25190</name>
</gene>
<evidence type="ECO:0000256" key="8">
    <source>
        <dbReference type="SAM" id="SignalP"/>
    </source>
</evidence>
<proteinExistence type="inferred from homology"/>
<evidence type="ECO:0000256" key="6">
    <source>
        <dbReference type="ARBA" id="ARBA00023136"/>
    </source>
</evidence>